<dbReference type="GO" id="GO:0030246">
    <property type="term" value="F:carbohydrate binding"/>
    <property type="evidence" value="ECO:0007669"/>
    <property type="project" value="UniProtKB-ARBA"/>
</dbReference>
<dbReference type="SUPFAM" id="SSF53822">
    <property type="entry name" value="Periplasmic binding protein-like I"/>
    <property type="match status" value="1"/>
</dbReference>
<evidence type="ECO:0000256" key="2">
    <source>
        <dbReference type="ARBA" id="ARBA00007639"/>
    </source>
</evidence>
<proteinExistence type="inferred from homology"/>
<evidence type="ECO:0000256" key="1">
    <source>
        <dbReference type="ARBA" id="ARBA00004196"/>
    </source>
</evidence>
<reference evidence="5 6" key="1">
    <citation type="submission" date="2018-06" db="EMBL/GenBank/DDBJ databases">
        <title>Extensive metabolic versatility and redundancy in microbially diverse, dynamic hydrothermal sediments.</title>
        <authorList>
            <person name="Dombrowski N."/>
            <person name="Teske A."/>
            <person name="Baker B.J."/>
        </authorList>
    </citation>
    <scope>NUCLEOTIDE SEQUENCE [LARGE SCALE GENOMIC DNA]</scope>
    <source>
        <strain evidence="5">B7_G13</strain>
    </source>
</reference>
<comment type="subcellular location">
    <subcellularLocation>
        <location evidence="1">Cell envelope</location>
    </subcellularLocation>
</comment>
<keyword evidence="3" id="KW-0732">Signal</keyword>
<protein>
    <recommendedName>
        <fullName evidence="4">Periplasmic binding protein domain-containing protein</fullName>
    </recommendedName>
</protein>
<comment type="similarity">
    <text evidence="2">Belongs to the bacterial solute-binding protein 2 family.</text>
</comment>
<dbReference type="InterPro" id="IPR028082">
    <property type="entry name" value="Peripla_BP_I"/>
</dbReference>
<dbReference type="PANTHER" id="PTHR46847:SF1">
    <property type="entry name" value="D-ALLOSE-BINDING PERIPLASMIC PROTEIN-RELATED"/>
    <property type="match status" value="1"/>
</dbReference>
<dbReference type="Proteomes" id="UP000277457">
    <property type="component" value="Unassembled WGS sequence"/>
</dbReference>
<evidence type="ECO:0000259" key="4">
    <source>
        <dbReference type="Pfam" id="PF13407"/>
    </source>
</evidence>
<dbReference type="EMBL" id="QMPY01000084">
    <property type="protein sequence ID" value="RLE07564.1"/>
    <property type="molecule type" value="Genomic_DNA"/>
</dbReference>
<dbReference type="AlphaFoldDB" id="A0A662D2I9"/>
<accession>A0A662D2I9</accession>
<name>A0A662D2I9_UNCAE</name>
<dbReference type="Gene3D" id="3.40.50.2300">
    <property type="match status" value="1"/>
</dbReference>
<comment type="caution">
    <text evidence="5">The sequence shown here is derived from an EMBL/GenBank/DDBJ whole genome shotgun (WGS) entry which is preliminary data.</text>
</comment>
<gene>
    <name evidence="5" type="ORF">DRZ78_02775</name>
</gene>
<dbReference type="GO" id="GO:0030313">
    <property type="term" value="C:cell envelope"/>
    <property type="evidence" value="ECO:0007669"/>
    <property type="project" value="UniProtKB-SubCell"/>
</dbReference>
<dbReference type="InterPro" id="IPR025997">
    <property type="entry name" value="SBP_2_dom"/>
</dbReference>
<feature type="non-terminal residue" evidence="5">
    <location>
        <position position="1"/>
    </location>
</feature>
<evidence type="ECO:0000313" key="5">
    <source>
        <dbReference type="EMBL" id="RLE07564.1"/>
    </source>
</evidence>
<dbReference type="Pfam" id="PF13407">
    <property type="entry name" value="Peripla_BP_4"/>
    <property type="match status" value="1"/>
</dbReference>
<evidence type="ECO:0000256" key="3">
    <source>
        <dbReference type="ARBA" id="ARBA00022729"/>
    </source>
</evidence>
<feature type="domain" description="Periplasmic binding protein" evidence="4">
    <location>
        <begin position="7"/>
        <end position="104"/>
    </location>
</feature>
<organism evidence="5 6">
    <name type="scientific">Aerophobetes bacterium</name>
    <dbReference type="NCBI Taxonomy" id="2030807"/>
    <lineage>
        <taxon>Bacteria</taxon>
        <taxon>Candidatus Aerophobota</taxon>
    </lineage>
</organism>
<dbReference type="PANTHER" id="PTHR46847">
    <property type="entry name" value="D-ALLOSE-BINDING PERIPLASMIC PROTEIN-RELATED"/>
    <property type="match status" value="1"/>
</dbReference>
<sequence length="151" mass="16056">EIVADLTAEFNKPTGMRVMEDILATTSDIDAVITGNDDMALGALEALKGAGLKVGFPDGVIIVGFDAIDPAVEAVEKGEMYATVAQSPYVMGWWGVEAMAKYIREGWTPPPGAPVYEPTGGIHLRTSTVIILPFKQLVESLTKSPPPLPTE</sequence>
<evidence type="ECO:0000313" key="6">
    <source>
        <dbReference type="Proteomes" id="UP000277457"/>
    </source>
</evidence>